<feature type="region of interest" description="Disordered" evidence="1">
    <location>
        <begin position="57"/>
        <end position="83"/>
    </location>
</feature>
<proteinExistence type="predicted"/>
<evidence type="ECO:0000313" key="2">
    <source>
        <dbReference type="EMBL" id="QLJ96432.1"/>
    </source>
</evidence>
<dbReference type="EMBL" id="CP058905">
    <property type="protein sequence ID" value="QLJ96432.1"/>
    <property type="molecule type" value="Genomic_DNA"/>
</dbReference>
<name>A0A7D5Y4S1_9ACTN</name>
<evidence type="ECO:0000256" key="1">
    <source>
        <dbReference type="SAM" id="MobiDB-lite"/>
    </source>
</evidence>
<reference evidence="2" key="1">
    <citation type="submission" date="2020-08" db="EMBL/GenBank/DDBJ databases">
        <title>A bifunctional nitrone conjugated secondary metabolite targeting the ribosome.</title>
        <authorList>
            <person name="Limbrick E.M."/>
            <person name="Graf M."/>
            <person name="Derewacz D.K."/>
            <person name="Nguyen F."/>
            <person name="Spraggins J.M."/>
            <person name="Wieland M."/>
            <person name="Ynigez-Gutierrez A.E."/>
            <person name="Reisman B.J."/>
            <person name="Zinshteyn B."/>
            <person name="McCulloch K."/>
            <person name="Iverson T.M."/>
            <person name="Green R."/>
            <person name="Wilson D.N."/>
            <person name="Bachmann B.O."/>
        </authorList>
    </citation>
    <scope>NUCLEOTIDE SEQUENCE</scope>
    <source>
        <strain evidence="2">Africana</strain>
    </source>
</reference>
<protein>
    <submittedName>
        <fullName evidence="2">DUF1622 domain-containing protein</fullName>
    </submittedName>
</protein>
<organism evidence="2">
    <name type="scientific">Micromonospora carbonacea</name>
    <dbReference type="NCBI Taxonomy" id="47853"/>
    <lineage>
        <taxon>Bacteria</taxon>
        <taxon>Bacillati</taxon>
        <taxon>Actinomycetota</taxon>
        <taxon>Actinomycetes</taxon>
        <taxon>Micromonosporales</taxon>
        <taxon>Micromonosporaceae</taxon>
        <taxon>Micromonospora</taxon>
    </lineage>
</organism>
<accession>A0A7D5Y4S1</accession>
<dbReference type="AlphaFoldDB" id="A0A7D5Y4S1"/>
<dbReference type="Pfam" id="PF07784">
    <property type="entry name" value="DUF1622"/>
    <property type="match status" value="1"/>
</dbReference>
<dbReference type="InterPro" id="IPR012427">
    <property type="entry name" value="DUF1622"/>
</dbReference>
<gene>
    <name evidence="2" type="ORF">HZU44_15800</name>
</gene>
<sequence>MRWDEIRRTGDHLLAAVFTPVRLTLGRFLAFGLEFQLAADVLRTAVDLSSDKAERAAEQTITPYREREETLQTAGGERYESSR</sequence>